<protein>
    <recommendedName>
        <fullName evidence="6">Histidine kinase domain-containing protein</fullName>
    </recommendedName>
</protein>
<gene>
    <name evidence="4" type="ORF">N825_17800</name>
</gene>
<dbReference type="STRING" id="1385369.N825_17800"/>
<dbReference type="PROSITE" id="PS50109">
    <property type="entry name" value="HIS_KIN"/>
    <property type="match status" value="1"/>
</dbReference>
<reference evidence="4 5" key="1">
    <citation type="submission" date="2013-08" db="EMBL/GenBank/DDBJ databases">
        <title>The genome sequence of Skermanella stibiiresistens.</title>
        <authorList>
            <person name="Zhu W."/>
            <person name="Wang G."/>
        </authorList>
    </citation>
    <scope>NUCLEOTIDE SEQUENCE [LARGE SCALE GENOMIC DNA]</scope>
    <source>
        <strain evidence="4 5">SB22</strain>
    </source>
</reference>
<proteinExistence type="predicted"/>
<keyword evidence="1" id="KW-0472">Membrane</keyword>
<dbReference type="Gene3D" id="3.30.450.20">
    <property type="entry name" value="PAS domain"/>
    <property type="match status" value="1"/>
</dbReference>
<dbReference type="OrthoDB" id="9762462at2"/>
<feature type="domain" description="PAS" evidence="3">
    <location>
        <begin position="423"/>
        <end position="490"/>
    </location>
</feature>
<dbReference type="InterPro" id="IPR035965">
    <property type="entry name" value="PAS-like_dom_sf"/>
</dbReference>
<feature type="transmembrane region" description="Helical" evidence="1">
    <location>
        <begin position="394"/>
        <end position="415"/>
    </location>
</feature>
<dbReference type="AlphaFoldDB" id="W9GU84"/>
<feature type="transmembrane region" description="Helical" evidence="1">
    <location>
        <begin position="367"/>
        <end position="388"/>
    </location>
</feature>
<evidence type="ECO:0000259" key="3">
    <source>
        <dbReference type="PROSITE" id="PS50112"/>
    </source>
</evidence>
<feature type="transmembrane region" description="Helical" evidence="1">
    <location>
        <begin position="341"/>
        <end position="360"/>
    </location>
</feature>
<sequence>MKEIVPSVWRHAVPRAGALRMRLLLVGALALCLLGLRWIDPAPLELMRLRAFDLGTAFCQPADGFDGVVAVDIDDRSLAVMGQWPWPRDVLARLVDRMVELGAGAVVFTIVFAERDRDQPASDRIFAEALRRVPTVLVQIPWEPEAAPGLPQPVTLQGRFALLGETGAFRMPAQPGVVGNLPDLVDAAAGLGMARVAVDTDGIIRRVTALAQAGGVPLPGLALEALRVVDQRSGFMVEVGPTGLEALRVGPRRLPVDADGWFRPRLCGVDRVPVIPAVDLLREGGDVESMRGRVAVVGVSARGVGRLWRVASSERGVSAAALEAGVIGDLLQGRWLHRPPFATLLEVLALLGGTFCIGGLDGRHARIVLALVLGVAGAGLASLAFWIDGSLFDWTLPILGFILAPLVAGMAERGYERAAQRQRDRFMRQVVDASPDPILTVAADGTILSCNEAAVSMSLCDPDGLIGREAGPLFGLALAEMRALIRRRLDGAPIPPVEVTVDLAGREPIHLELVIGVLDASSVILIGRDITRRKLAQVGLARALATNEALLREIHHRVRNNLQGIWGVIALEKAGVKDAKALERMSAIQDRLLVLGRIHEQLALSGDLARIDVAVQIDQLAQGLIGPRLDDGRITIHTRAEPLHCHIEIAMPLGLIINELVGNCLKFAFPDNRAGMIRVRLERCRGRVVLEVADDGVGLPRGEAAVSDAAGEGMGIGKTLLQALAAQLDATVELAGPPGHVVRVVMPGGLFD</sequence>
<dbReference type="InterPro" id="IPR005467">
    <property type="entry name" value="His_kinase_dom"/>
</dbReference>
<dbReference type="Pfam" id="PF02518">
    <property type="entry name" value="HATPase_c"/>
    <property type="match status" value="1"/>
</dbReference>
<dbReference type="RefSeq" id="WP_157619565.1">
    <property type="nucleotide sequence ID" value="NZ_AVFL01000026.1"/>
</dbReference>
<dbReference type="Pfam" id="PF05226">
    <property type="entry name" value="CHASE2"/>
    <property type="match status" value="1"/>
</dbReference>
<dbReference type="InterPro" id="IPR003594">
    <property type="entry name" value="HATPase_dom"/>
</dbReference>
<dbReference type="InterPro" id="IPR036890">
    <property type="entry name" value="HATPase_C_sf"/>
</dbReference>
<keyword evidence="5" id="KW-1185">Reference proteome</keyword>
<dbReference type="PROSITE" id="PS50112">
    <property type="entry name" value="PAS"/>
    <property type="match status" value="1"/>
</dbReference>
<keyword evidence="1" id="KW-1133">Transmembrane helix</keyword>
<evidence type="ECO:0000259" key="2">
    <source>
        <dbReference type="PROSITE" id="PS50109"/>
    </source>
</evidence>
<feature type="domain" description="Histidine kinase" evidence="2">
    <location>
        <begin position="553"/>
        <end position="750"/>
    </location>
</feature>
<evidence type="ECO:0000313" key="5">
    <source>
        <dbReference type="Proteomes" id="UP000019486"/>
    </source>
</evidence>
<dbReference type="SMART" id="SM01080">
    <property type="entry name" value="CHASE2"/>
    <property type="match status" value="1"/>
</dbReference>
<organism evidence="4 5">
    <name type="scientific">Skermanella stibiiresistens SB22</name>
    <dbReference type="NCBI Taxonomy" id="1385369"/>
    <lineage>
        <taxon>Bacteria</taxon>
        <taxon>Pseudomonadati</taxon>
        <taxon>Pseudomonadota</taxon>
        <taxon>Alphaproteobacteria</taxon>
        <taxon>Rhodospirillales</taxon>
        <taxon>Azospirillaceae</taxon>
        <taxon>Skermanella</taxon>
    </lineage>
</organism>
<evidence type="ECO:0000256" key="1">
    <source>
        <dbReference type="SAM" id="Phobius"/>
    </source>
</evidence>
<dbReference type="PATRIC" id="fig|1385369.3.peg.5538"/>
<keyword evidence="1" id="KW-0812">Transmembrane</keyword>
<dbReference type="PANTHER" id="PTHR43065:SF23">
    <property type="entry name" value="SENSOR HISTIDINE KINASE PDTAS"/>
    <property type="match status" value="1"/>
</dbReference>
<accession>W9GU84</accession>
<dbReference type="InterPro" id="IPR011495">
    <property type="entry name" value="Sig_transdc_His_kin_sub2_dim/P"/>
</dbReference>
<dbReference type="SUPFAM" id="SSF55874">
    <property type="entry name" value="ATPase domain of HSP90 chaperone/DNA topoisomerase II/histidine kinase"/>
    <property type="match status" value="1"/>
</dbReference>
<evidence type="ECO:0008006" key="6">
    <source>
        <dbReference type="Google" id="ProtNLM"/>
    </source>
</evidence>
<dbReference type="InterPro" id="IPR013656">
    <property type="entry name" value="PAS_4"/>
</dbReference>
<dbReference type="Pfam" id="PF08448">
    <property type="entry name" value="PAS_4"/>
    <property type="match status" value="1"/>
</dbReference>
<dbReference type="InterPro" id="IPR000014">
    <property type="entry name" value="PAS"/>
</dbReference>
<dbReference type="InterPro" id="IPR007890">
    <property type="entry name" value="CHASE2"/>
</dbReference>
<name>W9GU84_9PROT</name>
<dbReference type="SUPFAM" id="SSF55785">
    <property type="entry name" value="PYP-like sensor domain (PAS domain)"/>
    <property type="match status" value="1"/>
</dbReference>
<dbReference type="NCBIfam" id="TIGR00229">
    <property type="entry name" value="sensory_box"/>
    <property type="match status" value="1"/>
</dbReference>
<evidence type="ECO:0000313" key="4">
    <source>
        <dbReference type="EMBL" id="EWY37465.1"/>
    </source>
</evidence>
<dbReference type="Pfam" id="PF07568">
    <property type="entry name" value="HisKA_2"/>
    <property type="match status" value="1"/>
</dbReference>
<dbReference type="EMBL" id="AVFL01000026">
    <property type="protein sequence ID" value="EWY37465.1"/>
    <property type="molecule type" value="Genomic_DNA"/>
</dbReference>
<dbReference type="PANTHER" id="PTHR43065">
    <property type="entry name" value="SENSOR HISTIDINE KINASE"/>
    <property type="match status" value="1"/>
</dbReference>
<dbReference type="CDD" id="cd00130">
    <property type="entry name" value="PAS"/>
    <property type="match status" value="1"/>
</dbReference>
<comment type="caution">
    <text evidence="4">The sequence shown here is derived from an EMBL/GenBank/DDBJ whole genome shotgun (WGS) entry which is preliminary data.</text>
</comment>
<dbReference type="SMART" id="SM00091">
    <property type="entry name" value="PAS"/>
    <property type="match status" value="1"/>
</dbReference>
<dbReference type="Proteomes" id="UP000019486">
    <property type="component" value="Unassembled WGS sequence"/>
</dbReference>
<dbReference type="Gene3D" id="3.30.565.10">
    <property type="entry name" value="Histidine kinase-like ATPase, C-terminal domain"/>
    <property type="match status" value="1"/>
</dbReference>
<dbReference type="SMART" id="SM00387">
    <property type="entry name" value="HATPase_c"/>
    <property type="match status" value="1"/>
</dbReference>